<dbReference type="SUPFAM" id="SSF46785">
    <property type="entry name" value="Winged helix' DNA-binding domain"/>
    <property type="match status" value="1"/>
</dbReference>
<reference evidence="6" key="1">
    <citation type="journal article" date="2019" name="Int. J. Syst. Evol. Microbiol.">
        <title>The Global Catalogue of Microorganisms (GCM) 10K type strain sequencing project: providing services to taxonomists for standard genome sequencing and annotation.</title>
        <authorList>
            <consortium name="The Broad Institute Genomics Platform"/>
            <consortium name="The Broad Institute Genome Sequencing Center for Infectious Disease"/>
            <person name="Wu L."/>
            <person name="Ma J."/>
        </authorList>
    </citation>
    <scope>NUCLEOTIDE SEQUENCE [LARGE SCALE GENOMIC DNA]</scope>
    <source>
        <strain evidence="6">CGMCC 1.13574</strain>
    </source>
</reference>
<dbReference type="Gene3D" id="1.10.10.10">
    <property type="entry name" value="Winged helix-like DNA-binding domain superfamily/Winged helix DNA-binding domain"/>
    <property type="match status" value="1"/>
</dbReference>
<dbReference type="InterPro" id="IPR005650">
    <property type="entry name" value="BlaI_family"/>
</dbReference>
<protein>
    <submittedName>
        <fullName evidence="5">BlaI/MecI/CopY family transcriptional regulator</fullName>
    </submittedName>
</protein>
<dbReference type="InterPro" id="IPR036388">
    <property type="entry name" value="WH-like_DNA-bd_sf"/>
</dbReference>
<accession>A0ABW4ZW72</accession>
<dbReference type="Pfam" id="PF03965">
    <property type="entry name" value="Penicillinase_R"/>
    <property type="match status" value="1"/>
</dbReference>
<dbReference type="EMBL" id="JBHUIO010000005">
    <property type="protein sequence ID" value="MFD2169764.1"/>
    <property type="molecule type" value="Genomic_DNA"/>
</dbReference>
<evidence type="ECO:0000256" key="3">
    <source>
        <dbReference type="ARBA" id="ARBA00023125"/>
    </source>
</evidence>
<evidence type="ECO:0000313" key="6">
    <source>
        <dbReference type="Proteomes" id="UP001597343"/>
    </source>
</evidence>
<name>A0ABW4ZW72_9BACL</name>
<evidence type="ECO:0000256" key="2">
    <source>
        <dbReference type="ARBA" id="ARBA00023015"/>
    </source>
</evidence>
<keyword evidence="6" id="KW-1185">Reference proteome</keyword>
<dbReference type="PIRSF" id="PIRSF019455">
    <property type="entry name" value="CopR_AtkY"/>
    <property type="match status" value="1"/>
</dbReference>
<organism evidence="5 6">
    <name type="scientific">Tumebacillus lipolyticus</name>
    <dbReference type="NCBI Taxonomy" id="1280370"/>
    <lineage>
        <taxon>Bacteria</taxon>
        <taxon>Bacillati</taxon>
        <taxon>Bacillota</taxon>
        <taxon>Bacilli</taxon>
        <taxon>Bacillales</taxon>
        <taxon>Alicyclobacillaceae</taxon>
        <taxon>Tumebacillus</taxon>
    </lineage>
</organism>
<comment type="caution">
    <text evidence="5">The sequence shown here is derived from an EMBL/GenBank/DDBJ whole genome shotgun (WGS) entry which is preliminary data.</text>
</comment>
<keyword evidence="2" id="KW-0805">Transcription regulation</keyword>
<keyword evidence="3" id="KW-0238">DNA-binding</keyword>
<proteinExistence type="inferred from homology"/>
<keyword evidence="4" id="KW-0804">Transcription</keyword>
<sequence>MKQLPAISEAEWEVMKALWANEPLTAAEVIEQVAERMNWNPKTVRTLLNRLVVKEVVGIEQGSRPYAYHSLVSEETCQREQTHTFLKRIYNGAFKPLMVNFLQSESLSEKEIDELKQLLDEQKRSGGSR</sequence>
<comment type="similarity">
    <text evidence="1">Belongs to the BlaI transcriptional regulatory family.</text>
</comment>
<dbReference type="Gene3D" id="1.10.4040.10">
    <property type="entry name" value="Penicillinase repressor domain"/>
    <property type="match status" value="1"/>
</dbReference>
<evidence type="ECO:0000313" key="5">
    <source>
        <dbReference type="EMBL" id="MFD2169764.1"/>
    </source>
</evidence>
<evidence type="ECO:0000256" key="4">
    <source>
        <dbReference type="ARBA" id="ARBA00023163"/>
    </source>
</evidence>
<evidence type="ECO:0000256" key="1">
    <source>
        <dbReference type="ARBA" id="ARBA00011046"/>
    </source>
</evidence>
<dbReference type="InterPro" id="IPR036390">
    <property type="entry name" value="WH_DNA-bd_sf"/>
</dbReference>
<gene>
    <name evidence="5" type="ORF">ACFSOY_07115</name>
</gene>
<dbReference type="RefSeq" id="WP_386045166.1">
    <property type="nucleotide sequence ID" value="NZ_JBHUIO010000005.1"/>
</dbReference>
<dbReference type="Proteomes" id="UP001597343">
    <property type="component" value="Unassembled WGS sequence"/>
</dbReference>